<keyword evidence="9" id="KW-0812">Transmembrane</keyword>
<dbReference type="EC" id="2.7.13.3" evidence="2"/>
<comment type="catalytic activity">
    <reaction evidence="1">
        <text>ATP + protein L-histidine = ADP + protein N-phospho-L-histidine.</text>
        <dbReference type="EC" id="2.7.13.3"/>
    </reaction>
</comment>
<evidence type="ECO:0000256" key="5">
    <source>
        <dbReference type="ARBA" id="ARBA00022741"/>
    </source>
</evidence>
<protein>
    <recommendedName>
        <fullName evidence="2">histidine kinase</fullName>
        <ecNumber evidence="2">2.7.13.3</ecNumber>
    </recommendedName>
</protein>
<dbReference type="CDD" id="cd16917">
    <property type="entry name" value="HATPase_UhpB-NarQ-NarX-like"/>
    <property type="match status" value="1"/>
</dbReference>
<keyword evidence="3" id="KW-0597">Phosphoprotein</keyword>
<dbReference type="Proteomes" id="UP001144396">
    <property type="component" value="Unassembled WGS sequence"/>
</dbReference>
<name>A0A9W6FPW5_9MICO</name>
<evidence type="ECO:0000313" key="11">
    <source>
        <dbReference type="EMBL" id="GLI25952.1"/>
    </source>
</evidence>
<evidence type="ECO:0000256" key="6">
    <source>
        <dbReference type="ARBA" id="ARBA00022777"/>
    </source>
</evidence>
<sequence length="387" mass="39413">MPRAGAARSLRSDRAVPARAARGDLVRLLAPVVLSALVQVPAAIWVAVRVAETPAVGALAVLLAFAGPAALLAARRWPGPTVAATAVLAMADLLLVPGPGVTAVALGVAIVLGVARGATAWALGSVAAGWVASLALGAELGLDWHPLRIAAVTAGLALCVVLGTVLGHRRSRLARLREEAERDRLAAEQAERVRIARQLHGVLAGSLARIDVESAAGLQRFADDPDEARDALASISATSRAALEEVREVLGALGGDSPLVRLDPEADLAALPALIDGFAGTGLDVELHDRLASLPSAAVQRAAYGIVQEALTNAVRHAASSAFVSLAPAGETLVLVIDDDGPGFGDAEPGAGMLGMRERTAALGGTIDFEVSPFGGARVRARLPRSA</sequence>
<evidence type="ECO:0000256" key="2">
    <source>
        <dbReference type="ARBA" id="ARBA00012438"/>
    </source>
</evidence>
<dbReference type="GO" id="GO:0000155">
    <property type="term" value="F:phosphorelay sensor kinase activity"/>
    <property type="evidence" value="ECO:0007669"/>
    <property type="project" value="InterPro"/>
</dbReference>
<proteinExistence type="predicted"/>
<dbReference type="InterPro" id="IPR036890">
    <property type="entry name" value="HATPase_C_sf"/>
</dbReference>
<dbReference type="Gene3D" id="3.30.565.10">
    <property type="entry name" value="Histidine kinase-like ATPase, C-terminal domain"/>
    <property type="match status" value="1"/>
</dbReference>
<keyword evidence="5" id="KW-0547">Nucleotide-binding</keyword>
<keyword evidence="9" id="KW-1133">Transmembrane helix</keyword>
<keyword evidence="12" id="KW-1185">Reference proteome</keyword>
<dbReference type="RefSeq" id="WP_281881955.1">
    <property type="nucleotide sequence ID" value="NZ_BSDP01000001.1"/>
</dbReference>
<keyword evidence="9" id="KW-0472">Membrane</keyword>
<dbReference type="InterPro" id="IPR050482">
    <property type="entry name" value="Sensor_HK_TwoCompSys"/>
</dbReference>
<reference evidence="11" key="1">
    <citation type="submission" date="2022-12" db="EMBL/GenBank/DDBJ databases">
        <title>Reference genome sequencing for broad-spectrum identification of bacterial and archaeal isolates by mass spectrometry.</title>
        <authorList>
            <person name="Sekiguchi Y."/>
            <person name="Tourlousse D.M."/>
        </authorList>
    </citation>
    <scope>NUCLEOTIDE SEQUENCE</scope>
    <source>
        <strain evidence="11">14</strain>
    </source>
</reference>
<dbReference type="SUPFAM" id="SSF55874">
    <property type="entry name" value="ATPase domain of HSP90 chaperone/DNA topoisomerase II/histidine kinase"/>
    <property type="match status" value="1"/>
</dbReference>
<keyword evidence="6 11" id="KW-0418">Kinase</keyword>
<dbReference type="GO" id="GO:0016020">
    <property type="term" value="C:membrane"/>
    <property type="evidence" value="ECO:0007669"/>
    <property type="project" value="InterPro"/>
</dbReference>
<dbReference type="GO" id="GO:0046983">
    <property type="term" value="F:protein dimerization activity"/>
    <property type="evidence" value="ECO:0007669"/>
    <property type="project" value="InterPro"/>
</dbReference>
<evidence type="ECO:0000259" key="10">
    <source>
        <dbReference type="SMART" id="SM00387"/>
    </source>
</evidence>
<dbReference type="InterPro" id="IPR003594">
    <property type="entry name" value="HATPase_dom"/>
</dbReference>
<dbReference type="AlphaFoldDB" id="A0A9W6FPW5"/>
<keyword evidence="7" id="KW-0067">ATP-binding</keyword>
<dbReference type="PANTHER" id="PTHR24421:SF10">
    <property type="entry name" value="NITRATE_NITRITE SENSOR PROTEIN NARQ"/>
    <property type="match status" value="1"/>
</dbReference>
<dbReference type="Pfam" id="PF02518">
    <property type="entry name" value="HATPase_c"/>
    <property type="match status" value="1"/>
</dbReference>
<dbReference type="InterPro" id="IPR011712">
    <property type="entry name" value="Sig_transdc_His_kin_sub3_dim/P"/>
</dbReference>
<evidence type="ECO:0000313" key="12">
    <source>
        <dbReference type="Proteomes" id="UP001144396"/>
    </source>
</evidence>
<keyword evidence="4" id="KW-0808">Transferase</keyword>
<feature type="transmembrane region" description="Helical" evidence="9">
    <location>
        <begin position="121"/>
        <end position="141"/>
    </location>
</feature>
<dbReference type="Pfam" id="PF07730">
    <property type="entry name" value="HisKA_3"/>
    <property type="match status" value="1"/>
</dbReference>
<dbReference type="EMBL" id="BSDP01000001">
    <property type="protein sequence ID" value="GLI25952.1"/>
    <property type="molecule type" value="Genomic_DNA"/>
</dbReference>
<feature type="domain" description="Histidine kinase/HSP90-like ATPase" evidence="10">
    <location>
        <begin position="298"/>
        <end position="387"/>
    </location>
</feature>
<evidence type="ECO:0000256" key="4">
    <source>
        <dbReference type="ARBA" id="ARBA00022679"/>
    </source>
</evidence>
<dbReference type="SMART" id="SM00387">
    <property type="entry name" value="HATPase_c"/>
    <property type="match status" value="1"/>
</dbReference>
<gene>
    <name evidence="11" type="ORF">ARHIZOSPH14_01940</name>
</gene>
<evidence type="ECO:0000256" key="7">
    <source>
        <dbReference type="ARBA" id="ARBA00022840"/>
    </source>
</evidence>
<evidence type="ECO:0000256" key="3">
    <source>
        <dbReference type="ARBA" id="ARBA00022553"/>
    </source>
</evidence>
<feature type="transmembrane region" description="Helical" evidence="9">
    <location>
        <begin position="147"/>
        <end position="167"/>
    </location>
</feature>
<keyword evidence="8" id="KW-0902">Two-component regulatory system</keyword>
<evidence type="ECO:0000256" key="1">
    <source>
        <dbReference type="ARBA" id="ARBA00000085"/>
    </source>
</evidence>
<feature type="transmembrane region" description="Helical" evidence="9">
    <location>
        <begin position="28"/>
        <end position="48"/>
    </location>
</feature>
<organism evidence="11 12">
    <name type="scientific">Agromyces rhizosphaerae</name>
    <dbReference type="NCBI Taxonomy" id="88374"/>
    <lineage>
        <taxon>Bacteria</taxon>
        <taxon>Bacillati</taxon>
        <taxon>Actinomycetota</taxon>
        <taxon>Actinomycetes</taxon>
        <taxon>Micrococcales</taxon>
        <taxon>Microbacteriaceae</taxon>
        <taxon>Agromyces</taxon>
    </lineage>
</organism>
<feature type="transmembrane region" description="Helical" evidence="9">
    <location>
        <begin position="94"/>
        <end position="114"/>
    </location>
</feature>
<dbReference type="PANTHER" id="PTHR24421">
    <property type="entry name" value="NITRATE/NITRITE SENSOR PROTEIN NARX-RELATED"/>
    <property type="match status" value="1"/>
</dbReference>
<comment type="caution">
    <text evidence="11">The sequence shown here is derived from an EMBL/GenBank/DDBJ whole genome shotgun (WGS) entry which is preliminary data.</text>
</comment>
<dbReference type="GO" id="GO:0005524">
    <property type="term" value="F:ATP binding"/>
    <property type="evidence" value="ECO:0007669"/>
    <property type="project" value="UniProtKB-KW"/>
</dbReference>
<dbReference type="Gene3D" id="1.20.5.1930">
    <property type="match status" value="1"/>
</dbReference>
<evidence type="ECO:0000256" key="9">
    <source>
        <dbReference type="SAM" id="Phobius"/>
    </source>
</evidence>
<feature type="transmembrane region" description="Helical" evidence="9">
    <location>
        <begin position="55"/>
        <end position="74"/>
    </location>
</feature>
<accession>A0A9W6FPW5</accession>
<evidence type="ECO:0000256" key="8">
    <source>
        <dbReference type="ARBA" id="ARBA00023012"/>
    </source>
</evidence>